<evidence type="ECO:0000256" key="3">
    <source>
        <dbReference type="ARBA" id="ARBA00038502"/>
    </source>
</evidence>
<name>A0ABS5PMN1_9FIRM</name>
<dbReference type="InterPro" id="IPR051531">
    <property type="entry name" value="N-acetyltransferase"/>
</dbReference>
<evidence type="ECO:0000259" key="4">
    <source>
        <dbReference type="PROSITE" id="PS51186"/>
    </source>
</evidence>
<comment type="caution">
    <text evidence="5">The sequence shown here is derived from an EMBL/GenBank/DDBJ whole genome shotgun (WGS) entry which is preliminary data.</text>
</comment>
<dbReference type="InterPro" id="IPR000182">
    <property type="entry name" value="GNAT_dom"/>
</dbReference>
<dbReference type="Proteomes" id="UP000746471">
    <property type="component" value="Unassembled WGS sequence"/>
</dbReference>
<keyword evidence="2" id="KW-0012">Acyltransferase</keyword>
<dbReference type="Gene3D" id="3.40.630.30">
    <property type="match status" value="1"/>
</dbReference>
<comment type="similarity">
    <text evidence="3">Belongs to the acetyltransferase family. RimJ subfamily.</text>
</comment>
<protein>
    <submittedName>
        <fullName evidence="5">GNAT family N-acetyltransferase</fullName>
    </submittedName>
</protein>
<dbReference type="InterPro" id="IPR016181">
    <property type="entry name" value="Acyl_CoA_acyltransferase"/>
</dbReference>
<evidence type="ECO:0000313" key="5">
    <source>
        <dbReference type="EMBL" id="MBS7526152.1"/>
    </source>
</evidence>
<dbReference type="PANTHER" id="PTHR43792">
    <property type="entry name" value="GNAT FAMILY, PUTATIVE (AFU_ORTHOLOGUE AFUA_3G00765)-RELATED-RELATED"/>
    <property type="match status" value="1"/>
</dbReference>
<evidence type="ECO:0000256" key="1">
    <source>
        <dbReference type="ARBA" id="ARBA00022679"/>
    </source>
</evidence>
<dbReference type="PANTHER" id="PTHR43792:SF8">
    <property type="entry name" value="[RIBOSOMAL PROTEIN US5]-ALANINE N-ACETYLTRANSFERASE"/>
    <property type="match status" value="1"/>
</dbReference>
<evidence type="ECO:0000313" key="6">
    <source>
        <dbReference type="Proteomes" id="UP000746471"/>
    </source>
</evidence>
<dbReference type="EMBL" id="JAHBCL010000008">
    <property type="protein sequence ID" value="MBS7526152.1"/>
    <property type="molecule type" value="Genomic_DNA"/>
</dbReference>
<dbReference type="SUPFAM" id="SSF55729">
    <property type="entry name" value="Acyl-CoA N-acyltransferases (Nat)"/>
    <property type="match status" value="1"/>
</dbReference>
<keyword evidence="1" id="KW-0808">Transferase</keyword>
<proteinExistence type="inferred from homology"/>
<evidence type="ECO:0000256" key="2">
    <source>
        <dbReference type="ARBA" id="ARBA00023315"/>
    </source>
</evidence>
<gene>
    <name evidence="5" type="ORF">KHM83_05650</name>
</gene>
<dbReference type="Pfam" id="PF13302">
    <property type="entry name" value="Acetyltransf_3"/>
    <property type="match status" value="1"/>
</dbReference>
<dbReference type="PROSITE" id="PS51186">
    <property type="entry name" value="GNAT"/>
    <property type="match status" value="1"/>
</dbReference>
<keyword evidence="6" id="KW-1185">Reference proteome</keyword>
<accession>A0ABS5PMN1</accession>
<organism evidence="5 6">
    <name type="scientific">Fusibacter paucivorans</name>
    <dbReference type="NCBI Taxonomy" id="76009"/>
    <lineage>
        <taxon>Bacteria</taxon>
        <taxon>Bacillati</taxon>
        <taxon>Bacillota</taxon>
        <taxon>Clostridia</taxon>
        <taxon>Eubacteriales</taxon>
        <taxon>Eubacteriales Family XII. Incertae Sedis</taxon>
        <taxon>Fusibacter</taxon>
    </lineage>
</organism>
<reference evidence="5 6" key="1">
    <citation type="submission" date="2021-05" db="EMBL/GenBank/DDBJ databases">
        <title>Fusibacter ferrireducens sp. nov., an anaerobic, sulfur- and Fe-reducing bacterium isolated from the mangrove sediment.</title>
        <authorList>
            <person name="Qiu D."/>
        </authorList>
    </citation>
    <scope>NUCLEOTIDE SEQUENCE [LARGE SCALE GENOMIC DNA]</scope>
    <source>
        <strain evidence="5 6">DSM 12116</strain>
    </source>
</reference>
<dbReference type="RefSeq" id="WP_213235939.1">
    <property type="nucleotide sequence ID" value="NZ_JAHBCL010000008.1"/>
</dbReference>
<sequence length="175" mass="20325">MDMVFRLEIVTKQVYREIFDFETRNKAFFERVLPKRPNGYQQYDTFIVIMNTLMAEQHDGDYYMYLIRDSQGALAGRINLQITDGLSRKTGEIGYRVDEAHQGCGCASQGVKLILEEAYERYGLKKITAGAAKSNLASRRVLEKNGFIQIGVQERVMCIRQNWVDGILYQHQRRQ</sequence>
<feature type="domain" description="N-acetyltransferase" evidence="4">
    <location>
        <begin position="23"/>
        <end position="174"/>
    </location>
</feature>